<name>A0A9P6X8G6_RHIOR</name>
<gene>
    <name evidence="4" type="ORF">G6F64_006566</name>
</gene>
<dbReference type="OrthoDB" id="407355at2759"/>
<feature type="compositionally biased region" description="Low complexity" evidence="1">
    <location>
        <begin position="409"/>
        <end position="428"/>
    </location>
</feature>
<dbReference type="Gene3D" id="3.20.20.370">
    <property type="entry name" value="Glycoside hydrolase/deacetylase"/>
    <property type="match status" value="1"/>
</dbReference>
<dbReference type="GO" id="GO:0016020">
    <property type="term" value="C:membrane"/>
    <property type="evidence" value="ECO:0007669"/>
    <property type="project" value="TreeGrafter"/>
</dbReference>
<evidence type="ECO:0000256" key="1">
    <source>
        <dbReference type="SAM" id="MobiDB-lite"/>
    </source>
</evidence>
<evidence type="ECO:0000259" key="3">
    <source>
        <dbReference type="PROSITE" id="PS51677"/>
    </source>
</evidence>
<dbReference type="PROSITE" id="PS51677">
    <property type="entry name" value="NODB"/>
    <property type="match status" value="1"/>
</dbReference>
<dbReference type="EMBL" id="JAANQT010000889">
    <property type="protein sequence ID" value="KAG1307761.1"/>
    <property type="molecule type" value="Genomic_DNA"/>
</dbReference>
<dbReference type="GO" id="GO:0005975">
    <property type="term" value="P:carbohydrate metabolic process"/>
    <property type="evidence" value="ECO:0007669"/>
    <property type="project" value="InterPro"/>
</dbReference>
<dbReference type="PANTHER" id="PTHR10587:SF98">
    <property type="entry name" value="CHITIN DEACETYLASE"/>
    <property type="match status" value="1"/>
</dbReference>
<keyword evidence="5" id="KW-1185">Reference proteome</keyword>
<evidence type="ECO:0000313" key="4">
    <source>
        <dbReference type="EMBL" id="KAG1307761.1"/>
    </source>
</evidence>
<dbReference type="InterPro" id="IPR011330">
    <property type="entry name" value="Glyco_hydro/deAcase_b/a-brl"/>
</dbReference>
<dbReference type="PANTHER" id="PTHR10587">
    <property type="entry name" value="GLYCOSYL TRANSFERASE-RELATED"/>
    <property type="match status" value="1"/>
</dbReference>
<feature type="region of interest" description="Disordered" evidence="1">
    <location>
        <begin position="409"/>
        <end position="429"/>
    </location>
</feature>
<dbReference type="GO" id="GO:0009272">
    <property type="term" value="P:fungal-type cell wall biogenesis"/>
    <property type="evidence" value="ECO:0007669"/>
    <property type="project" value="UniProtKB-ARBA"/>
</dbReference>
<dbReference type="Pfam" id="PF01522">
    <property type="entry name" value="Polysacc_deac_1"/>
    <property type="match status" value="1"/>
</dbReference>
<dbReference type="SUPFAM" id="SSF88713">
    <property type="entry name" value="Glycoside hydrolase/deacetylase"/>
    <property type="match status" value="1"/>
</dbReference>
<organism evidence="4 5">
    <name type="scientific">Rhizopus oryzae</name>
    <name type="common">Mucormycosis agent</name>
    <name type="synonym">Rhizopus arrhizus var. delemar</name>
    <dbReference type="NCBI Taxonomy" id="64495"/>
    <lineage>
        <taxon>Eukaryota</taxon>
        <taxon>Fungi</taxon>
        <taxon>Fungi incertae sedis</taxon>
        <taxon>Mucoromycota</taxon>
        <taxon>Mucoromycotina</taxon>
        <taxon>Mucoromycetes</taxon>
        <taxon>Mucorales</taxon>
        <taxon>Mucorineae</taxon>
        <taxon>Rhizopodaceae</taxon>
        <taxon>Rhizopus</taxon>
    </lineage>
</organism>
<keyword evidence="2" id="KW-0732">Signal</keyword>
<protein>
    <recommendedName>
        <fullName evidence="3">NodB homology domain-containing protein</fullName>
    </recommendedName>
</protein>
<feature type="signal peptide" evidence="2">
    <location>
        <begin position="1"/>
        <end position="19"/>
    </location>
</feature>
<dbReference type="GO" id="GO:0004099">
    <property type="term" value="F:chitin deacetylase activity"/>
    <property type="evidence" value="ECO:0007669"/>
    <property type="project" value="TreeGrafter"/>
</dbReference>
<accession>A0A9P6X8G6</accession>
<feature type="chain" id="PRO_5040449186" description="NodB homology domain-containing protein" evidence="2">
    <location>
        <begin position="20"/>
        <end position="479"/>
    </location>
</feature>
<evidence type="ECO:0000313" key="5">
    <source>
        <dbReference type="Proteomes" id="UP000716291"/>
    </source>
</evidence>
<sequence length="479" mass="52012">MHLAGIGAFILATGSFVSAASTTKSSTATSTADGVLAVESPSWLPDFKIPNGVSTSYPTDSPNITKSLSHATLNLSAYPEIWGEPSIHHPEVKAVMKAIDWSKVPKAPVRKVNKDGDLVMSGYNADKDPYCWWSDSNCVTPKASYLPKDIYMCPNAEDWGLNYDDGPLNPSDDDKEVTKYAEPELYNFLAKNKNQKATLFYIGSNVATFPEAARRALNDGHVLCVHTWSHPQMTSQTNAQVVAQLYWSLRAIKEATGVTTKCWRPPYGDVDDRVRAIAWQMGMQTIIWNGDTNDWDMPGDGGGNLSPKKVDGYFEGWIKERKAGKNKEGYVVLEHELNNATVKMTEKWLPKLQEVFNVNTIQHCMNVSQPYWETSWVYPTAADPNPVSNITNSTTTDEPSTTTIVLGTTGSPSASSPASTSVPVPETTNVESSAVESLAEPATTTINISFNKAVVSSASSTSIGAASFLAAAAVVSFIF</sequence>
<comment type="caution">
    <text evidence="4">The sequence shown here is derived from an EMBL/GenBank/DDBJ whole genome shotgun (WGS) entry which is preliminary data.</text>
</comment>
<dbReference type="AlphaFoldDB" id="A0A9P6X8G6"/>
<evidence type="ECO:0000256" key="2">
    <source>
        <dbReference type="SAM" id="SignalP"/>
    </source>
</evidence>
<feature type="domain" description="NodB homology" evidence="3">
    <location>
        <begin position="157"/>
        <end position="361"/>
    </location>
</feature>
<dbReference type="InterPro" id="IPR050248">
    <property type="entry name" value="Polysacc_deacetylase_ArnD"/>
</dbReference>
<dbReference type="CDD" id="cd10952">
    <property type="entry name" value="CE4_MrCDA_like"/>
    <property type="match status" value="1"/>
</dbReference>
<proteinExistence type="predicted"/>
<dbReference type="Proteomes" id="UP000716291">
    <property type="component" value="Unassembled WGS sequence"/>
</dbReference>
<dbReference type="InterPro" id="IPR002509">
    <property type="entry name" value="NODB_dom"/>
</dbReference>
<reference evidence="4" key="1">
    <citation type="journal article" date="2020" name="Microb. Genom.">
        <title>Genetic diversity of clinical and environmental Mucorales isolates obtained from an investigation of mucormycosis cases among solid organ transplant recipients.</title>
        <authorList>
            <person name="Nguyen M.H."/>
            <person name="Kaul D."/>
            <person name="Muto C."/>
            <person name="Cheng S.J."/>
            <person name="Richter R.A."/>
            <person name="Bruno V.M."/>
            <person name="Liu G."/>
            <person name="Beyhan S."/>
            <person name="Sundermann A.J."/>
            <person name="Mounaud S."/>
            <person name="Pasculle A.W."/>
            <person name="Nierman W.C."/>
            <person name="Driscoll E."/>
            <person name="Cumbie R."/>
            <person name="Clancy C.J."/>
            <person name="Dupont C.L."/>
        </authorList>
    </citation>
    <scope>NUCLEOTIDE SEQUENCE</scope>
    <source>
        <strain evidence="4">GL11</strain>
    </source>
</reference>